<dbReference type="Pfam" id="PF12950">
    <property type="entry name" value="TaqI_C"/>
    <property type="match status" value="1"/>
</dbReference>
<comment type="catalytic activity">
    <reaction evidence="7">
        <text>a 2'-deoxyadenosine in DNA + S-adenosyl-L-methionine = an N(6)-methyl-2'-deoxyadenosine in DNA + S-adenosyl-L-homocysteine + H(+)</text>
        <dbReference type="Rhea" id="RHEA:15197"/>
        <dbReference type="Rhea" id="RHEA-COMP:12418"/>
        <dbReference type="Rhea" id="RHEA-COMP:12419"/>
        <dbReference type="ChEBI" id="CHEBI:15378"/>
        <dbReference type="ChEBI" id="CHEBI:57856"/>
        <dbReference type="ChEBI" id="CHEBI:59789"/>
        <dbReference type="ChEBI" id="CHEBI:90615"/>
        <dbReference type="ChEBI" id="CHEBI:90616"/>
        <dbReference type="EC" id="2.1.1.72"/>
    </reaction>
</comment>
<dbReference type="SUPFAM" id="SSF116734">
    <property type="entry name" value="DNA methylase specificity domain"/>
    <property type="match status" value="1"/>
</dbReference>
<proteinExistence type="predicted"/>
<dbReference type="REBASE" id="37389">
    <property type="entry name" value="AmeQORF3064P"/>
</dbReference>
<keyword evidence="2" id="KW-0489">Methyltransferase</keyword>
<dbReference type="RefSeq" id="WP_012064170.1">
    <property type="nucleotide sequence ID" value="NC_009633.1"/>
</dbReference>
<dbReference type="InterPro" id="IPR029063">
    <property type="entry name" value="SAM-dependent_MTases_sf"/>
</dbReference>
<feature type="domain" description="TaqI-like C-terminal specificity" evidence="10">
    <location>
        <begin position="601"/>
        <end position="684"/>
    </location>
</feature>
<evidence type="ECO:0000256" key="7">
    <source>
        <dbReference type="ARBA" id="ARBA00047942"/>
    </source>
</evidence>
<dbReference type="AlphaFoldDB" id="A6TSN6"/>
<dbReference type="InterPro" id="IPR002052">
    <property type="entry name" value="DNA_methylase_N6_adenine_CS"/>
</dbReference>
<keyword evidence="6" id="KW-0238">DNA-binding</keyword>
<feature type="transmembrane region" description="Helical" evidence="8">
    <location>
        <begin position="645"/>
        <end position="663"/>
    </location>
</feature>
<evidence type="ECO:0000256" key="5">
    <source>
        <dbReference type="ARBA" id="ARBA00022747"/>
    </source>
</evidence>
<evidence type="ECO:0000256" key="6">
    <source>
        <dbReference type="ARBA" id="ARBA00023125"/>
    </source>
</evidence>
<dbReference type="PRINTS" id="PR00507">
    <property type="entry name" value="N12N6MTFRASE"/>
</dbReference>
<keyword evidence="12" id="KW-1185">Reference proteome</keyword>
<dbReference type="PANTHER" id="PTHR33841">
    <property type="entry name" value="DNA METHYLTRANSFERASE YEEA-RELATED"/>
    <property type="match status" value="1"/>
</dbReference>
<dbReference type="GO" id="GO:0003677">
    <property type="term" value="F:DNA binding"/>
    <property type="evidence" value="ECO:0007669"/>
    <property type="project" value="UniProtKB-KW"/>
</dbReference>
<keyword evidence="3" id="KW-0808">Transferase</keyword>
<name>A6TSN6_ALKMQ</name>
<keyword evidence="8" id="KW-1133">Transmembrane helix</keyword>
<dbReference type="GO" id="GO:0009307">
    <property type="term" value="P:DNA restriction-modification system"/>
    <property type="evidence" value="ECO:0007669"/>
    <property type="project" value="UniProtKB-KW"/>
</dbReference>
<evidence type="ECO:0000313" key="12">
    <source>
        <dbReference type="Proteomes" id="UP000001572"/>
    </source>
</evidence>
<dbReference type="EC" id="2.1.1.72" evidence="1"/>
<evidence type="ECO:0000259" key="9">
    <source>
        <dbReference type="Pfam" id="PF07669"/>
    </source>
</evidence>
<dbReference type="InterPro" id="IPR050953">
    <property type="entry name" value="N4_N6_ade-DNA_methylase"/>
</dbReference>
<organism evidence="11 12">
    <name type="scientific">Alkaliphilus metalliredigens (strain QYMF)</name>
    <dbReference type="NCBI Taxonomy" id="293826"/>
    <lineage>
        <taxon>Bacteria</taxon>
        <taxon>Bacillati</taxon>
        <taxon>Bacillota</taxon>
        <taxon>Clostridia</taxon>
        <taxon>Peptostreptococcales</taxon>
        <taxon>Natronincolaceae</taxon>
        <taxon>Alkaliphilus</taxon>
    </lineage>
</organism>
<evidence type="ECO:0000256" key="2">
    <source>
        <dbReference type="ARBA" id="ARBA00022603"/>
    </source>
</evidence>
<evidence type="ECO:0000256" key="4">
    <source>
        <dbReference type="ARBA" id="ARBA00022691"/>
    </source>
</evidence>
<dbReference type="SUPFAM" id="SSF53335">
    <property type="entry name" value="S-adenosyl-L-methionine-dependent methyltransferases"/>
    <property type="match status" value="1"/>
</dbReference>
<feature type="domain" description="Type II methyltransferase M.TaqI-like" evidence="9">
    <location>
        <begin position="231"/>
        <end position="380"/>
    </location>
</feature>
<keyword evidence="8" id="KW-0812">Transmembrane</keyword>
<dbReference type="OrthoDB" id="9815272at2"/>
<dbReference type="Pfam" id="PF07669">
    <property type="entry name" value="Eco57I"/>
    <property type="match status" value="1"/>
</dbReference>
<dbReference type="STRING" id="293826.Amet_3064"/>
<protein>
    <recommendedName>
        <fullName evidence="1">site-specific DNA-methyltransferase (adenine-specific)</fullName>
        <ecNumber evidence="1">2.1.1.72</ecNumber>
    </recommendedName>
</protein>
<dbReference type="InterPro" id="IPR025931">
    <property type="entry name" value="TaqI_C"/>
</dbReference>
<dbReference type="eggNOG" id="COG0827">
    <property type="taxonomic scope" value="Bacteria"/>
</dbReference>
<evidence type="ECO:0000256" key="8">
    <source>
        <dbReference type="SAM" id="Phobius"/>
    </source>
</evidence>
<keyword evidence="4" id="KW-0949">S-adenosyl-L-methionine</keyword>
<evidence type="ECO:0000313" key="11">
    <source>
        <dbReference type="EMBL" id="ABR49204.1"/>
    </source>
</evidence>
<evidence type="ECO:0000256" key="1">
    <source>
        <dbReference type="ARBA" id="ARBA00011900"/>
    </source>
</evidence>
<gene>
    <name evidence="11" type="ordered locus">Amet_3064</name>
</gene>
<sequence length="748" mass="87047">MKNFIKVCNQMIDEIQLIHPLDANQIILWIYFNIYLYDDASITQRDESRSMFLEALGGISEFSCYEAVYEAIPQLLYDKLQSSILENYIHEKMDGNNEKKGLSLKALEIIYEESVKEPIREDTGTYYTPEVIVQHMVLEAICAYLKKEHPQLKLDQILREMIINESCPLADEEAQVLLDSLDQIKVIDIACGGGVFLRQALETLYQLKSILYKRRQEKRDAYTLKKQILQKQIYGVEIQQDTVTLCRLLLLMELGKSHCGSSQKLTTLQITEGDALRLDLPEASFDIVIGNPPYLGERGNKALFHEMKLFDFGKKYYERNMDYFYFFIYKGYELLKPGGFLSFITTNYFVTADGAMKLREFLRGHFTFKYIVNYNELSLFHSAKGQHNMNFLVKKESKTHESMVLISFNQRKIEEASMRDALLYKKKIEGVSQLSLADQEEIYDQRGQILIQSTGEALHILKEIENKANYSLGDLCHVNQGIVSGADRLTKPWAHKLGIEEQAGGGIFVLTQEEIEALRLEEEVKSKYIQPFYKNSHVKPYRPLFHQFLSILYITDDNLAEIEKYPKLCQHLMGYRPLLQRRREVEKGLRRWYALQWPRSPQIFQGEKIIAPQRATMNTFAYVDGPYHASADIYYITSKDESCSLFYLLGILNSSLMFYWLFYRGKRKGEMLELYATPLKSLPIYYGSKEDVRAIERMTKSIYLQKDQGNDTGDIEAALDDLIFELYGCSIVEKQLIINWMDRRRKKA</sequence>
<dbReference type="Gene3D" id="3.40.50.150">
    <property type="entry name" value="Vaccinia Virus protein VP39"/>
    <property type="match status" value="1"/>
</dbReference>
<evidence type="ECO:0000259" key="10">
    <source>
        <dbReference type="Pfam" id="PF12950"/>
    </source>
</evidence>
<dbReference type="HOGENOM" id="CLU_025115_1_0_9"/>
<dbReference type="EMBL" id="CP000724">
    <property type="protein sequence ID" value="ABR49204.1"/>
    <property type="molecule type" value="Genomic_DNA"/>
</dbReference>
<accession>A6TSN6</accession>
<dbReference type="GO" id="GO:0009007">
    <property type="term" value="F:site-specific DNA-methyltransferase (adenine-specific) activity"/>
    <property type="evidence" value="ECO:0007669"/>
    <property type="project" value="UniProtKB-EC"/>
</dbReference>
<dbReference type="PANTHER" id="PTHR33841:SF6">
    <property type="entry name" value="TYPE II METHYLTRANSFERASE M.HINDII"/>
    <property type="match status" value="1"/>
</dbReference>
<dbReference type="Proteomes" id="UP000001572">
    <property type="component" value="Chromosome"/>
</dbReference>
<dbReference type="InterPro" id="IPR011639">
    <property type="entry name" value="MethylTrfase_TaqI-like_dom"/>
</dbReference>
<keyword evidence="5" id="KW-0680">Restriction system</keyword>
<reference evidence="12" key="1">
    <citation type="journal article" date="2016" name="Genome Announc.">
        <title>Complete genome sequence of Alkaliphilus metalliredigens strain QYMF, an alkaliphilic and metal-reducing bacterium isolated from borax-contaminated leachate ponds.</title>
        <authorList>
            <person name="Hwang C."/>
            <person name="Copeland A."/>
            <person name="Lucas S."/>
            <person name="Lapidus A."/>
            <person name="Barry K."/>
            <person name="Detter J.C."/>
            <person name="Glavina Del Rio T."/>
            <person name="Hammon N."/>
            <person name="Israni S."/>
            <person name="Dalin E."/>
            <person name="Tice H."/>
            <person name="Pitluck S."/>
            <person name="Chertkov O."/>
            <person name="Brettin T."/>
            <person name="Bruce D."/>
            <person name="Han C."/>
            <person name="Schmutz J."/>
            <person name="Larimer F."/>
            <person name="Land M.L."/>
            <person name="Hauser L."/>
            <person name="Kyrpides N."/>
            <person name="Mikhailova N."/>
            <person name="Ye Q."/>
            <person name="Zhou J."/>
            <person name="Richardson P."/>
            <person name="Fields M.W."/>
        </authorList>
    </citation>
    <scope>NUCLEOTIDE SEQUENCE [LARGE SCALE GENOMIC DNA]</scope>
    <source>
        <strain evidence="12">QYMF</strain>
    </source>
</reference>
<keyword evidence="8" id="KW-0472">Membrane</keyword>
<evidence type="ECO:0000256" key="3">
    <source>
        <dbReference type="ARBA" id="ARBA00022679"/>
    </source>
</evidence>
<dbReference type="GO" id="GO:0032259">
    <property type="term" value="P:methylation"/>
    <property type="evidence" value="ECO:0007669"/>
    <property type="project" value="UniProtKB-KW"/>
</dbReference>
<dbReference type="PROSITE" id="PS00092">
    <property type="entry name" value="N6_MTASE"/>
    <property type="match status" value="1"/>
</dbReference>
<dbReference type="KEGG" id="amt:Amet_3064"/>